<comment type="similarity">
    <text evidence="2">Belongs to the zinc-containing alcohol dehydrogenase family.</text>
</comment>
<feature type="domain" description="Gfo/Idh/MocA-like oxidoreductase N-terminal" evidence="7">
    <location>
        <begin position="398"/>
        <end position="505"/>
    </location>
</feature>
<organism evidence="9 10">
    <name type="scientific">Desulfosarcina widdelii</name>
    <dbReference type="NCBI Taxonomy" id="947919"/>
    <lineage>
        <taxon>Bacteria</taxon>
        <taxon>Pseudomonadati</taxon>
        <taxon>Thermodesulfobacteriota</taxon>
        <taxon>Desulfobacteria</taxon>
        <taxon>Desulfobacterales</taxon>
        <taxon>Desulfosarcinaceae</taxon>
        <taxon>Desulfosarcina</taxon>
    </lineage>
</organism>
<gene>
    <name evidence="9" type="ORF">DSCW_50660</name>
</gene>
<protein>
    <submittedName>
        <fullName evidence="9">Oxidoreductase</fullName>
    </submittedName>
</protein>
<dbReference type="Gene3D" id="3.90.180.10">
    <property type="entry name" value="Medium-chain alcohol dehydrogenases, catalytic domain"/>
    <property type="match status" value="1"/>
</dbReference>
<keyword evidence="10" id="KW-1185">Reference proteome</keyword>
<evidence type="ECO:0000256" key="2">
    <source>
        <dbReference type="ARBA" id="ARBA00008072"/>
    </source>
</evidence>
<dbReference type="EMBL" id="AP021875">
    <property type="protein sequence ID" value="BBO77649.1"/>
    <property type="molecule type" value="Genomic_DNA"/>
</dbReference>
<dbReference type="InterPro" id="IPR011032">
    <property type="entry name" value="GroES-like_sf"/>
</dbReference>
<dbReference type="InterPro" id="IPR013149">
    <property type="entry name" value="ADH-like_C"/>
</dbReference>
<dbReference type="KEGG" id="dwd:DSCW_50660"/>
<dbReference type="Gene3D" id="3.40.50.720">
    <property type="entry name" value="NAD(P)-binding Rossmann-like Domain"/>
    <property type="match status" value="2"/>
</dbReference>
<reference evidence="9 10" key="1">
    <citation type="submission" date="2019-11" db="EMBL/GenBank/DDBJ databases">
        <title>Comparative genomics of hydrocarbon-degrading Desulfosarcina strains.</title>
        <authorList>
            <person name="Watanabe M."/>
            <person name="Kojima H."/>
            <person name="Fukui M."/>
        </authorList>
    </citation>
    <scope>NUCLEOTIDE SEQUENCE [LARGE SCALE GENOMIC DNA]</scope>
    <source>
        <strain evidence="9 10">PP31</strain>
    </source>
</reference>
<evidence type="ECO:0000259" key="8">
    <source>
        <dbReference type="Pfam" id="PF22725"/>
    </source>
</evidence>
<evidence type="ECO:0000256" key="5">
    <source>
        <dbReference type="ARBA" id="ARBA00023002"/>
    </source>
</evidence>
<dbReference type="OrthoDB" id="9782091at2"/>
<evidence type="ECO:0000259" key="7">
    <source>
        <dbReference type="Pfam" id="PF01408"/>
    </source>
</evidence>
<keyword evidence="5" id="KW-0560">Oxidoreductase</keyword>
<dbReference type="InterPro" id="IPR000683">
    <property type="entry name" value="Gfo/Idh/MocA-like_OxRdtase_N"/>
</dbReference>
<evidence type="ECO:0000259" key="6">
    <source>
        <dbReference type="Pfam" id="PF00107"/>
    </source>
</evidence>
<dbReference type="GO" id="GO:0000166">
    <property type="term" value="F:nucleotide binding"/>
    <property type="evidence" value="ECO:0007669"/>
    <property type="project" value="InterPro"/>
</dbReference>
<dbReference type="SUPFAM" id="SSF51735">
    <property type="entry name" value="NAD(P)-binding Rossmann-fold domains"/>
    <property type="match status" value="2"/>
</dbReference>
<dbReference type="Pfam" id="PF01408">
    <property type="entry name" value="GFO_IDH_MocA"/>
    <property type="match status" value="1"/>
</dbReference>
<name>A0A5K7ZBV5_9BACT</name>
<dbReference type="SUPFAM" id="SSF55347">
    <property type="entry name" value="Glyceraldehyde-3-phosphate dehydrogenase-like, C-terminal domain"/>
    <property type="match status" value="1"/>
</dbReference>
<dbReference type="PANTHER" id="PTHR43350">
    <property type="entry name" value="NAD-DEPENDENT ALCOHOL DEHYDROGENASE"/>
    <property type="match status" value="1"/>
</dbReference>
<dbReference type="InterPro" id="IPR036291">
    <property type="entry name" value="NAD(P)-bd_dom_sf"/>
</dbReference>
<comment type="cofactor">
    <cofactor evidence="1">
        <name>Zn(2+)</name>
        <dbReference type="ChEBI" id="CHEBI:29105"/>
    </cofactor>
</comment>
<dbReference type="Pfam" id="PF00107">
    <property type="entry name" value="ADH_zinc_N"/>
    <property type="match status" value="1"/>
</dbReference>
<evidence type="ECO:0000313" key="9">
    <source>
        <dbReference type="EMBL" id="BBO77649.1"/>
    </source>
</evidence>
<keyword evidence="4" id="KW-0862">Zinc</keyword>
<evidence type="ECO:0000256" key="3">
    <source>
        <dbReference type="ARBA" id="ARBA00022723"/>
    </source>
</evidence>
<accession>A0A5K7ZBV5</accession>
<dbReference type="SUPFAM" id="SSF50129">
    <property type="entry name" value="GroES-like"/>
    <property type="match status" value="1"/>
</dbReference>
<dbReference type="Pfam" id="PF22725">
    <property type="entry name" value="GFO_IDH_MocA_C3"/>
    <property type="match status" value="1"/>
</dbReference>
<feature type="domain" description="Alcohol dehydrogenase-like C-terminal" evidence="6">
    <location>
        <begin position="181"/>
        <end position="302"/>
    </location>
</feature>
<dbReference type="AlphaFoldDB" id="A0A5K7ZBV5"/>
<keyword evidence="3" id="KW-0479">Metal-binding</keyword>
<evidence type="ECO:0000256" key="4">
    <source>
        <dbReference type="ARBA" id="ARBA00022833"/>
    </source>
</evidence>
<evidence type="ECO:0000313" key="10">
    <source>
        <dbReference type="Proteomes" id="UP000427769"/>
    </source>
</evidence>
<dbReference type="RefSeq" id="WP_155306376.1">
    <property type="nucleotide sequence ID" value="NZ_AP021875.1"/>
</dbReference>
<dbReference type="PANTHER" id="PTHR43350:SF19">
    <property type="entry name" value="D-GULOSIDE 3-DEHYDROGENASE"/>
    <property type="match status" value="1"/>
</dbReference>
<dbReference type="Proteomes" id="UP000427769">
    <property type="component" value="Chromosome"/>
</dbReference>
<dbReference type="InterPro" id="IPR055170">
    <property type="entry name" value="GFO_IDH_MocA-like_dom"/>
</dbReference>
<proteinExistence type="inferred from homology"/>
<feature type="domain" description="GFO/IDH/MocA-like oxidoreductase" evidence="8">
    <location>
        <begin position="572"/>
        <end position="659"/>
    </location>
</feature>
<evidence type="ECO:0000256" key="1">
    <source>
        <dbReference type="ARBA" id="ARBA00001947"/>
    </source>
</evidence>
<dbReference type="GO" id="GO:0046872">
    <property type="term" value="F:metal ion binding"/>
    <property type="evidence" value="ECO:0007669"/>
    <property type="project" value="UniProtKB-KW"/>
</dbReference>
<sequence>MQQLTQKLKTGDLKITETPLPIVSPKQVMVRNFFSLISAGTERSTVKTARKGYIGKAKERPEQVRQVLQTLKSQGLVQTYRAVMKKLDSYSPLGYSCAGEVVDIGPGAIGFSIGDRVACGGLTASHAEYVSVPMNLCVKLEPDADFKSAAYNTVGAIAMQGVRQADLRLGETCAVVGLGLLGQLTSLLLKASGVRVIGIDIDSAMVDLASKHCAELAMRRDETGIEGQIEHFTKGLGCDAVIITAASTSLDPINFAGAICRKRGTVVVVGAVPTGFEREPHFYKKELQVKMSCSYGPGRYDPAYEDKGQDYPPAYVRWTEKRNMQEFQSLLHRKKIDVNYLTTHTFKLEDAPHAYDMMIEKSEPFIGILIAYDTLKADNPNQSKILMVPASDRTPSSVNIAFFGAGSYAQGNLLPNIPKQSSVKLKGVLTTSGSSSRSVAERFGFEFCTSNKNELFADDDINTVFIATRHDSHAKFVIEALKNGKNVFVEKPLCLNENELNDIFEFVGTHVEGSNSVKKKTNQSNATESTETTGKPLLMVGFNRRFSALTEQLKIVFPNGPLAMTYRINAGQIPRDSWIQDPDIGGGRIVGEVCHFVDYLTYLNGSLPETVYATAMKDPKNLDDVVTVSLTYRNGSIGTIAYLSNGDKSLPKERVEIYGFGSVAVIEDFKSIEVYSKGKKTIKKLIAQDKGQKKQVDAFIKSVLEGSAAPISLQEIYSATLTTIKIVASLRTGLKIQFR</sequence>
<dbReference type="CDD" id="cd08255">
    <property type="entry name" value="2-desacetyl-2-hydroxyethyl_bacteriochlorophyllide_like"/>
    <property type="match status" value="1"/>
</dbReference>
<dbReference type="Gene3D" id="3.30.360.10">
    <property type="entry name" value="Dihydrodipicolinate Reductase, domain 2"/>
    <property type="match status" value="1"/>
</dbReference>
<dbReference type="GO" id="GO:0016491">
    <property type="term" value="F:oxidoreductase activity"/>
    <property type="evidence" value="ECO:0007669"/>
    <property type="project" value="UniProtKB-KW"/>
</dbReference>